<reference evidence="1" key="1">
    <citation type="submission" date="2019-04" db="EMBL/GenBank/DDBJ databases">
        <title>Evolution of Biomass-Degrading Anaerobic Consortia Revealed by Metagenomics.</title>
        <authorList>
            <person name="Peng X."/>
        </authorList>
    </citation>
    <scope>NUCLEOTIDE SEQUENCE</scope>
    <source>
        <strain evidence="1">SIG66</strain>
    </source>
</reference>
<dbReference type="InterPro" id="IPR029063">
    <property type="entry name" value="SAM-dependent_MTases_sf"/>
</dbReference>
<dbReference type="CDD" id="cd02440">
    <property type="entry name" value="AdoMet_MTases"/>
    <property type="match status" value="1"/>
</dbReference>
<dbReference type="Proteomes" id="UP000725649">
    <property type="component" value="Unassembled WGS sequence"/>
</dbReference>
<keyword evidence="1" id="KW-0489">Methyltransferase</keyword>
<accession>A0A928DQI7</accession>
<dbReference type="Pfam" id="PF13489">
    <property type="entry name" value="Methyltransf_23"/>
    <property type="match status" value="1"/>
</dbReference>
<proteinExistence type="predicted"/>
<comment type="caution">
    <text evidence="1">The sequence shown here is derived from an EMBL/GenBank/DDBJ whole genome shotgun (WGS) entry which is preliminary data.</text>
</comment>
<evidence type="ECO:0000313" key="2">
    <source>
        <dbReference type="Proteomes" id="UP000725649"/>
    </source>
</evidence>
<dbReference type="AlphaFoldDB" id="A0A928DQI7"/>
<dbReference type="GO" id="GO:0032259">
    <property type="term" value="P:methylation"/>
    <property type="evidence" value="ECO:0007669"/>
    <property type="project" value="UniProtKB-KW"/>
</dbReference>
<name>A0A928DQI7_9BACT</name>
<organism evidence="1 2">
    <name type="scientific">Candidatus Avelusimicrobium gallicola</name>
    <dbReference type="NCBI Taxonomy" id="2562704"/>
    <lineage>
        <taxon>Bacteria</taxon>
        <taxon>Pseudomonadati</taxon>
        <taxon>Elusimicrobiota</taxon>
        <taxon>Elusimicrobia</taxon>
        <taxon>Elusimicrobiales</taxon>
        <taxon>Elusimicrobiaceae</taxon>
        <taxon>Candidatus Avelusimicrobium</taxon>
    </lineage>
</organism>
<dbReference type="SUPFAM" id="SSF53335">
    <property type="entry name" value="S-adenosyl-L-methionine-dependent methyltransferases"/>
    <property type="match status" value="1"/>
</dbReference>
<evidence type="ECO:0000313" key="1">
    <source>
        <dbReference type="EMBL" id="MBE6421130.1"/>
    </source>
</evidence>
<gene>
    <name evidence="1" type="ORF">E7027_03215</name>
</gene>
<dbReference type="PANTHER" id="PTHR43861:SF6">
    <property type="entry name" value="METHYLTRANSFERASE TYPE 11"/>
    <property type="match status" value="1"/>
</dbReference>
<dbReference type="PANTHER" id="PTHR43861">
    <property type="entry name" value="TRANS-ACONITATE 2-METHYLTRANSFERASE-RELATED"/>
    <property type="match status" value="1"/>
</dbReference>
<protein>
    <submittedName>
        <fullName evidence="1">Class I SAM-dependent methyltransferase</fullName>
    </submittedName>
</protein>
<dbReference type="EMBL" id="SUVG01000003">
    <property type="protein sequence ID" value="MBE6421130.1"/>
    <property type="molecule type" value="Genomic_DNA"/>
</dbReference>
<sequence length="237" mass="27270">MQNRYLDGTYLAQNPGWHTQDGFWKLTHVKRALKRAQLPDIIETVCDIGCGSGELLRRWAEEEPGVSFWGYEPSPQAFGLCLQKKPDNVEFVLSATPEKGKTFDLALALDVLEHVPNPQELLETLKQSAPRIILHVPLEKNLRTFLSPSLLERERRMVGHLHFYTWFSLKKLLQDSGLRVVGKHYTHKYLERPPVLKNVRSQVGMFIRKTVHFLLPRSWAALTVGGYSVMLVLERED</sequence>
<dbReference type="GO" id="GO:0008168">
    <property type="term" value="F:methyltransferase activity"/>
    <property type="evidence" value="ECO:0007669"/>
    <property type="project" value="UniProtKB-KW"/>
</dbReference>
<dbReference type="Gene3D" id="3.40.50.150">
    <property type="entry name" value="Vaccinia Virus protein VP39"/>
    <property type="match status" value="1"/>
</dbReference>
<keyword evidence="1" id="KW-0808">Transferase</keyword>